<accession>A0A8K0KFH8</accession>
<feature type="domain" description="RPAP1 C-terminal" evidence="5">
    <location>
        <begin position="223"/>
        <end position="287"/>
    </location>
</feature>
<feature type="non-terminal residue" evidence="8">
    <location>
        <position position="1"/>
    </location>
</feature>
<name>A0A8K0KFH8_LADFU</name>
<dbReference type="InterPro" id="IPR013930">
    <property type="entry name" value="RPAP1_N"/>
</dbReference>
<sequence length="1187" mass="132304">IKCSQGKSIFAQQLQAKREKIAAQKQSKENVILPLKHKFEESSSNSHSSEDELMKEIHEENKRKLESLSQEEILEQRNALLNQLSPEILEYFKKRRTGGGSVVSTSYCPVIQESAEDNTEVEDRSSGACNVAKSLVITPTKDKTPSTNLLKEVIAGEDGNYEHCDAVAEGEMETEEEVEIPEEVAEGVQHYNWLHMDVKEEDKLKWIGELSKPPPVKPGSGHEARFDFEGVILPYDADLPVTKALHHHGSEPNRAGYTLDELLILSRSAMTQQRTLALTTLATILKMAKEGFYDACLDEPLLPLLVERDILTLFRFSLDENSHLTLLPAAVAISQLIVDKPDEVCLDLLLGLPRGLEQPSLAPKSAPKVDEETNDNVVAKADVIKGALRMDILPRTRYILEVLRPPPKAVISMLEMLTRIARHSKESAQAVATFPRLVSTVITEFLPSNWNRSVNITKPLDMPSVYGFPLSKAVKFIRVLACSSPNFALTVVKKHGIMKSLLSYLSIDPSESSLPQQESLAISLESYYLWQVLLSYGLTAEYYLEFSPLLMRQLQYHQCLSMEMEDSSKRFDHEYAAGLIGLLECSLNVSIDGLITPGSNQQSVGAQTLGIILKPLLLCLRKWFTELRKLKKLPQYSALKLVGSCLSFLSTAYSKLDSGLSGFANELHECVKCIIDDYLAKFMRGVNFKKLMERLWSHSSLRPTEWTRVVRDPAALPSAGGVRWNGEITPILCTTGPLPLLLPLANFLFITAKSKNGPSSLIFKEFLNDQNLLGYLGKVTKSKELNNDWFCRYEVQFIIAVVRLAAHKIIEGGVAPTLYHSAALTMVPLLSPDDELLKERLFKEVIFEQKFFGDMSKLSSIIISLELEDQHAPLVSAAGHNTEQPKVILLEKALEELPAIGFQMKDLLGLNKKSSNSESDLCEIPLLLHRTGPTENCTGAIWAYKVLFDLCGPKDKRSSGTESTPPATVAAAEACLQWILLLEFLRPSATASISPTLRFTYLTYVFLAGNDLFLEQSVHTLLSKILAKVLNHGSEALDFDEKFPGLPSFKDLYVRLLAQFDAVSYGDSLFSHVILLPLAQKHNLNYRLLVWGERAEVLRSCTTSVSQLMVPVSSFVEPTEKDPVLLELYLRSLASGLVREQRSPVPYYIAVHHLGIALKGVTNEPMQVPEPVIKSLRSKVEKLADKV</sequence>
<proteinExistence type="inferred from homology"/>
<evidence type="ECO:0000259" key="5">
    <source>
        <dbReference type="Pfam" id="PF08620"/>
    </source>
</evidence>
<reference evidence="8" key="1">
    <citation type="submission" date="2013-04" db="EMBL/GenBank/DDBJ databases">
        <authorList>
            <person name="Qu J."/>
            <person name="Murali S.C."/>
            <person name="Bandaranaike D."/>
            <person name="Bellair M."/>
            <person name="Blankenburg K."/>
            <person name="Chao H."/>
            <person name="Dinh H."/>
            <person name="Doddapaneni H."/>
            <person name="Downs B."/>
            <person name="Dugan-Rocha S."/>
            <person name="Elkadiri S."/>
            <person name="Gnanaolivu R.D."/>
            <person name="Hernandez B."/>
            <person name="Javaid M."/>
            <person name="Jayaseelan J.C."/>
            <person name="Lee S."/>
            <person name="Li M."/>
            <person name="Ming W."/>
            <person name="Munidasa M."/>
            <person name="Muniz J."/>
            <person name="Nguyen L."/>
            <person name="Ongeri F."/>
            <person name="Osuji N."/>
            <person name="Pu L.-L."/>
            <person name="Puazo M."/>
            <person name="Qu C."/>
            <person name="Quiroz J."/>
            <person name="Raj R."/>
            <person name="Weissenberger G."/>
            <person name="Xin Y."/>
            <person name="Zou X."/>
            <person name="Han Y."/>
            <person name="Richards S."/>
            <person name="Worley K."/>
            <person name="Muzny D."/>
            <person name="Gibbs R."/>
        </authorList>
    </citation>
    <scope>NUCLEOTIDE SEQUENCE</scope>
    <source>
        <strain evidence="8">Sampled in the wild</strain>
    </source>
</reference>
<keyword evidence="4" id="KW-0539">Nucleus</keyword>
<comment type="similarity">
    <text evidence="2">Belongs to the RPAP1 family.</text>
</comment>
<evidence type="ECO:0000256" key="3">
    <source>
        <dbReference type="ARBA" id="ARBA00023163"/>
    </source>
</evidence>
<evidence type="ECO:0000256" key="2">
    <source>
        <dbReference type="ARBA" id="ARBA00009953"/>
    </source>
</evidence>
<comment type="caution">
    <text evidence="8">The sequence shown here is derived from an EMBL/GenBank/DDBJ whole genome shotgun (WGS) entry which is preliminary data.</text>
</comment>
<dbReference type="InterPro" id="IPR039913">
    <property type="entry name" value="RPAP1/Rba50"/>
</dbReference>
<evidence type="ECO:0000256" key="1">
    <source>
        <dbReference type="ARBA" id="ARBA00004123"/>
    </source>
</evidence>
<evidence type="ECO:0000313" key="8">
    <source>
        <dbReference type="EMBL" id="KAG8234309.1"/>
    </source>
</evidence>
<evidence type="ECO:0000259" key="7">
    <source>
        <dbReference type="Pfam" id="PF25766"/>
    </source>
</evidence>
<dbReference type="InterPro" id="IPR057989">
    <property type="entry name" value="TPR_RPAP1/MINIYO-like"/>
</dbReference>
<keyword evidence="9" id="KW-1185">Reference proteome</keyword>
<dbReference type="AlphaFoldDB" id="A0A8K0KFH8"/>
<evidence type="ECO:0000256" key="4">
    <source>
        <dbReference type="ARBA" id="ARBA00023242"/>
    </source>
</evidence>
<dbReference type="Pfam" id="PF25766">
    <property type="entry name" value="TPR_RPAP1"/>
    <property type="match status" value="1"/>
</dbReference>
<dbReference type="Pfam" id="PF08620">
    <property type="entry name" value="RPAP1_C"/>
    <property type="match status" value="1"/>
</dbReference>
<reference evidence="8" key="2">
    <citation type="submission" date="2017-10" db="EMBL/GenBank/DDBJ databases">
        <title>Ladona fulva Genome sequencing and assembly.</title>
        <authorList>
            <person name="Murali S."/>
            <person name="Richards S."/>
            <person name="Bandaranaike D."/>
            <person name="Bellair M."/>
            <person name="Blankenburg K."/>
            <person name="Chao H."/>
            <person name="Dinh H."/>
            <person name="Doddapaneni H."/>
            <person name="Dugan-Rocha S."/>
            <person name="Elkadiri S."/>
            <person name="Gnanaolivu R."/>
            <person name="Hernandez B."/>
            <person name="Skinner E."/>
            <person name="Javaid M."/>
            <person name="Lee S."/>
            <person name="Li M."/>
            <person name="Ming W."/>
            <person name="Munidasa M."/>
            <person name="Muniz J."/>
            <person name="Nguyen L."/>
            <person name="Hughes D."/>
            <person name="Osuji N."/>
            <person name="Pu L.-L."/>
            <person name="Puazo M."/>
            <person name="Qu C."/>
            <person name="Quiroz J."/>
            <person name="Raj R."/>
            <person name="Weissenberger G."/>
            <person name="Xin Y."/>
            <person name="Zou X."/>
            <person name="Han Y."/>
            <person name="Worley K."/>
            <person name="Muzny D."/>
            <person name="Gibbs R."/>
        </authorList>
    </citation>
    <scope>NUCLEOTIDE SEQUENCE</scope>
    <source>
        <strain evidence="8">Sampled in the wild</strain>
    </source>
</reference>
<dbReference type="Pfam" id="PF08621">
    <property type="entry name" value="RPAP1_N"/>
    <property type="match status" value="1"/>
</dbReference>
<evidence type="ECO:0008006" key="10">
    <source>
        <dbReference type="Google" id="ProtNLM"/>
    </source>
</evidence>
<dbReference type="EMBL" id="KZ308796">
    <property type="protein sequence ID" value="KAG8234309.1"/>
    <property type="molecule type" value="Genomic_DNA"/>
</dbReference>
<gene>
    <name evidence="8" type="ORF">J437_LFUL013049</name>
</gene>
<organism evidence="8 9">
    <name type="scientific">Ladona fulva</name>
    <name type="common">Scarce chaser dragonfly</name>
    <name type="synonym">Libellula fulva</name>
    <dbReference type="NCBI Taxonomy" id="123851"/>
    <lineage>
        <taxon>Eukaryota</taxon>
        <taxon>Metazoa</taxon>
        <taxon>Ecdysozoa</taxon>
        <taxon>Arthropoda</taxon>
        <taxon>Hexapoda</taxon>
        <taxon>Insecta</taxon>
        <taxon>Pterygota</taxon>
        <taxon>Palaeoptera</taxon>
        <taxon>Odonata</taxon>
        <taxon>Epiprocta</taxon>
        <taxon>Anisoptera</taxon>
        <taxon>Libelluloidea</taxon>
        <taxon>Libellulidae</taxon>
        <taxon>Ladona</taxon>
    </lineage>
</organism>
<protein>
    <recommendedName>
        <fullName evidence="10">RNA polymerase II-associated protein 1</fullName>
    </recommendedName>
</protein>
<feature type="domain" description="RPAP1 N-terminal" evidence="6">
    <location>
        <begin position="55"/>
        <end position="96"/>
    </location>
</feature>
<dbReference type="OrthoDB" id="348201at2759"/>
<dbReference type="PANTHER" id="PTHR21483:SF18">
    <property type="entry name" value="RNA POLYMERASE II-ASSOCIATED PROTEIN 1"/>
    <property type="match status" value="1"/>
</dbReference>
<dbReference type="InterPro" id="IPR013929">
    <property type="entry name" value="RPAP1_C"/>
</dbReference>
<evidence type="ECO:0000259" key="6">
    <source>
        <dbReference type="Pfam" id="PF08621"/>
    </source>
</evidence>
<keyword evidence="3" id="KW-0804">Transcription</keyword>
<evidence type="ECO:0000313" key="9">
    <source>
        <dbReference type="Proteomes" id="UP000792457"/>
    </source>
</evidence>
<comment type="subcellular location">
    <subcellularLocation>
        <location evidence="1">Nucleus</location>
    </subcellularLocation>
</comment>
<dbReference type="PANTHER" id="PTHR21483">
    <property type="entry name" value="RNA POLYMERASE II-ASSOCIATED PROTEIN 1"/>
    <property type="match status" value="1"/>
</dbReference>
<dbReference type="Proteomes" id="UP000792457">
    <property type="component" value="Unassembled WGS sequence"/>
</dbReference>
<dbReference type="GO" id="GO:0006366">
    <property type="term" value="P:transcription by RNA polymerase II"/>
    <property type="evidence" value="ECO:0007669"/>
    <property type="project" value="InterPro"/>
</dbReference>
<feature type="domain" description="RPAP1/MINIYO-like TPR repeats" evidence="7">
    <location>
        <begin position="959"/>
        <end position="1154"/>
    </location>
</feature>